<sequence>MIPLSHQRMLGVREFSRLNGRRCSHLSNVISMPDTSSIRRPSNCPGRDDRLARFPDKRANRSSRPGQLLGRRIDDVSGILITLLKCEHLRPFRRENSRTPNIRWWDSGIMFASYVRCPEFKFRHVYWICTAGEL</sequence>
<dbReference type="Proteomes" id="UP000054324">
    <property type="component" value="Unassembled WGS sequence"/>
</dbReference>
<dbReference type="EMBL" id="KL596909">
    <property type="protein sequence ID" value="KER22244.1"/>
    <property type="molecule type" value="Genomic_DNA"/>
</dbReference>
<organism evidence="1 2">
    <name type="scientific">Opisthorchis viverrini</name>
    <name type="common">Southeast Asian liver fluke</name>
    <dbReference type="NCBI Taxonomy" id="6198"/>
    <lineage>
        <taxon>Eukaryota</taxon>
        <taxon>Metazoa</taxon>
        <taxon>Spiralia</taxon>
        <taxon>Lophotrochozoa</taxon>
        <taxon>Platyhelminthes</taxon>
        <taxon>Trematoda</taxon>
        <taxon>Digenea</taxon>
        <taxon>Opisthorchiida</taxon>
        <taxon>Opisthorchiata</taxon>
        <taxon>Opisthorchiidae</taxon>
        <taxon>Opisthorchis</taxon>
    </lineage>
</organism>
<proteinExistence type="predicted"/>
<dbReference type="RefSeq" id="XP_009173996.1">
    <property type="nucleotide sequence ID" value="XM_009175732.1"/>
</dbReference>
<protein>
    <submittedName>
        <fullName evidence="1">Uncharacterized protein</fullName>
    </submittedName>
</protein>
<dbReference type="KEGG" id="ovi:T265_09611"/>
<dbReference type="AlphaFoldDB" id="A0A075A4C5"/>
<evidence type="ECO:0000313" key="1">
    <source>
        <dbReference type="EMBL" id="KER22244.1"/>
    </source>
</evidence>
<keyword evidence="2" id="KW-1185">Reference proteome</keyword>
<dbReference type="GeneID" id="20323779"/>
<accession>A0A075A4C5</accession>
<evidence type="ECO:0000313" key="2">
    <source>
        <dbReference type="Proteomes" id="UP000054324"/>
    </source>
</evidence>
<reference evidence="1 2" key="1">
    <citation type="submission" date="2013-11" db="EMBL/GenBank/DDBJ databases">
        <title>Opisthorchis viverrini - life in the bile duct.</title>
        <authorList>
            <person name="Young N.D."/>
            <person name="Nagarajan N."/>
            <person name="Lin S.J."/>
            <person name="Korhonen P.K."/>
            <person name="Jex A.R."/>
            <person name="Hall R.S."/>
            <person name="Safavi-Hemami H."/>
            <person name="Kaewkong W."/>
            <person name="Bertrand D."/>
            <person name="Gao S."/>
            <person name="Seet Q."/>
            <person name="Wongkham S."/>
            <person name="Teh B.T."/>
            <person name="Wongkham C."/>
            <person name="Intapan P.M."/>
            <person name="Maleewong W."/>
            <person name="Yang X."/>
            <person name="Hu M."/>
            <person name="Wang Z."/>
            <person name="Hofmann A."/>
            <person name="Sternberg P.W."/>
            <person name="Tan P."/>
            <person name="Wang J."/>
            <person name="Gasser R.B."/>
        </authorList>
    </citation>
    <scope>NUCLEOTIDE SEQUENCE [LARGE SCALE GENOMIC DNA]</scope>
</reference>
<dbReference type="CTD" id="20323779"/>
<name>A0A075A4C5_OPIVI</name>
<gene>
    <name evidence="1" type="ORF">T265_09611</name>
</gene>